<dbReference type="EMBL" id="AZHX01000185">
    <property type="protein sequence ID" value="ETX08574.1"/>
    <property type="molecule type" value="Genomic_DNA"/>
</dbReference>
<accession>W4ME04</accession>
<evidence type="ECO:0008006" key="3">
    <source>
        <dbReference type="Google" id="ProtNLM"/>
    </source>
</evidence>
<comment type="caution">
    <text evidence="1">The sequence shown here is derived from an EMBL/GenBank/DDBJ whole genome shotgun (WGS) entry which is preliminary data.</text>
</comment>
<dbReference type="Proteomes" id="UP000019140">
    <property type="component" value="Unassembled WGS sequence"/>
</dbReference>
<organism evidence="1 2">
    <name type="scientific">Candidatus Entotheonella gemina</name>
    <dbReference type="NCBI Taxonomy" id="1429439"/>
    <lineage>
        <taxon>Bacteria</taxon>
        <taxon>Pseudomonadati</taxon>
        <taxon>Nitrospinota/Tectimicrobiota group</taxon>
        <taxon>Candidatus Tectimicrobiota</taxon>
        <taxon>Candidatus Entotheonellia</taxon>
        <taxon>Candidatus Entotheonellales</taxon>
        <taxon>Candidatus Entotheonellaceae</taxon>
        <taxon>Candidatus Entotheonella</taxon>
    </lineage>
</organism>
<proteinExistence type="predicted"/>
<protein>
    <recommendedName>
        <fullName evidence="3">DUF4058 domain-containing protein</fullName>
    </recommendedName>
</protein>
<evidence type="ECO:0000313" key="2">
    <source>
        <dbReference type="Proteomes" id="UP000019140"/>
    </source>
</evidence>
<reference evidence="1 2" key="1">
    <citation type="journal article" date="2014" name="Nature">
        <title>An environmental bacterial taxon with a large and distinct metabolic repertoire.</title>
        <authorList>
            <person name="Wilson M.C."/>
            <person name="Mori T."/>
            <person name="Ruckert C."/>
            <person name="Uria A.R."/>
            <person name="Helf M.J."/>
            <person name="Takada K."/>
            <person name="Gernert C."/>
            <person name="Steffens U.A."/>
            <person name="Heycke N."/>
            <person name="Schmitt S."/>
            <person name="Rinke C."/>
            <person name="Helfrich E.J."/>
            <person name="Brachmann A.O."/>
            <person name="Gurgui C."/>
            <person name="Wakimoto T."/>
            <person name="Kracht M."/>
            <person name="Crusemann M."/>
            <person name="Hentschel U."/>
            <person name="Abe I."/>
            <person name="Matsunaga S."/>
            <person name="Kalinowski J."/>
            <person name="Takeyama H."/>
            <person name="Piel J."/>
        </authorList>
    </citation>
    <scope>NUCLEOTIDE SEQUENCE [LARGE SCALE GENOMIC DNA]</scope>
    <source>
        <strain evidence="2">TSY2</strain>
    </source>
</reference>
<dbReference type="Pfam" id="PF13267">
    <property type="entry name" value="DUF4058"/>
    <property type="match status" value="1"/>
</dbReference>
<gene>
    <name evidence="1" type="ORF">ETSY2_04640</name>
</gene>
<keyword evidence="2" id="KW-1185">Reference proteome</keyword>
<evidence type="ECO:0000313" key="1">
    <source>
        <dbReference type="EMBL" id="ETX08574.1"/>
    </source>
</evidence>
<name>W4ME04_9BACT</name>
<dbReference type="HOGENOM" id="CLU_093165_0_0_7"/>
<sequence>MPSPFPGMDPYLEGYLWPDVHHALPSEIRRRLAPQVRPRYAVRIEVATYHDENPESEIGIMYPDLEIWRRRFASQALEAVPPAALDADIAAAERGAPITQPITVPLLDYEVRIATVEVYDAVQNQLITSVEIISPYNKREPGLGKYREKQRRLREAGVHLLEIDLIRRGQRPVKTGAVITDHELFDAHYLITLVRGGANKLEAWPVNVQQPLPVVAVPLRPPDNDVPLALDAVLTTIYDEAGYDLSIDYSQPPPPPEFDAKTQEWMRQHIQTTGL</sequence>
<dbReference type="PATRIC" id="fig|1429439.4.peg.792"/>
<dbReference type="AlphaFoldDB" id="W4ME04"/>
<dbReference type="InterPro" id="IPR025132">
    <property type="entry name" value="DUF4058"/>
</dbReference>